<keyword evidence="1" id="KW-0472">Membrane</keyword>
<dbReference type="InterPro" id="IPR050039">
    <property type="entry name" value="MAB_1171c-like"/>
</dbReference>
<evidence type="ECO:0000313" key="3">
    <source>
        <dbReference type="EMBL" id="NJC70647.1"/>
    </source>
</evidence>
<keyword evidence="1" id="KW-1133">Transmembrane helix</keyword>
<dbReference type="Proteomes" id="UP000722989">
    <property type="component" value="Unassembled WGS sequence"/>
</dbReference>
<name>A0ABX0XZI2_9ACTN</name>
<gene>
    <name evidence="3" type="ORF">HC031_13125</name>
</gene>
<evidence type="ECO:0000313" key="4">
    <source>
        <dbReference type="Proteomes" id="UP000722989"/>
    </source>
</evidence>
<feature type="transmembrane region" description="Helical" evidence="1">
    <location>
        <begin position="6"/>
        <end position="23"/>
    </location>
</feature>
<feature type="domain" description="DUF6545" evidence="2">
    <location>
        <begin position="246"/>
        <end position="393"/>
    </location>
</feature>
<feature type="transmembrane region" description="Helical" evidence="1">
    <location>
        <begin position="145"/>
        <end position="163"/>
    </location>
</feature>
<evidence type="ECO:0000259" key="2">
    <source>
        <dbReference type="Pfam" id="PF20182"/>
    </source>
</evidence>
<dbReference type="InterPro" id="IPR046675">
    <property type="entry name" value="DUF6545"/>
</dbReference>
<dbReference type="EMBL" id="JAATVY010000007">
    <property type="protein sequence ID" value="NJC70647.1"/>
    <property type="molecule type" value="Genomic_DNA"/>
</dbReference>
<evidence type="ECO:0000256" key="1">
    <source>
        <dbReference type="SAM" id="Phobius"/>
    </source>
</evidence>
<comment type="caution">
    <text evidence="3">The sequence shown here is derived from an EMBL/GenBank/DDBJ whole genome shotgun (WGS) entry which is preliminary data.</text>
</comment>
<keyword evidence="4" id="KW-1185">Reference proteome</keyword>
<dbReference type="NCBIfam" id="NF042915">
    <property type="entry name" value="MAB_1171c_fam"/>
    <property type="match status" value="1"/>
</dbReference>
<reference evidence="3 4" key="1">
    <citation type="submission" date="2020-03" db="EMBL/GenBank/DDBJ databases">
        <title>WGS of the type strain of Planosporangium spp.</title>
        <authorList>
            <person name="Thawai C."/>
        </authorList>
    </citation>
    <scope>NUCLEOTIDE SEQUENCE [LARGE SCALE GENOMIC DNA]</scope>
    <source>
        <strain evidence="3 4">TBRC 5610</strain>
    </source>
</reference>
<keyword evidence="1" id="KW-0812">Transmembrane</keyword>
<dbReference type="Pfam" id="PF20182">
    <property type="entry name" value="DUF6545"/>
    <property type="match status" value="1"/>
</dbReference>
<feature type="transmembrane region" description="Helical" evidence="1">
    <location>
        <begin position="35"/>
        <end position="54"/>
    </location>
</feature>
<feature type="transmembrane region" description="Helical" evidence="1">
    <location>
        <begin position="214"/>
        <end position="236"/>
    </location>
</feature>
<organism evidence="3 4">
    <name type="scientific">Planosporangium thailandense</name>
    <dbReference type="NCBI Taxonomy" id="765197"/>
    <lineage>
        <taxon>Bacteria</taxon>
        <taxon>Bacillati</taxon>
        <taxon>Actinomycetota</taxon>
        <taxon>Actinomycetes</taxon>
        <taxon>Micromonosporales</taxon>
        <taxon>Micromonosporaceae</taxon>
        <taxon>Planosporangium</taxon>
    </lineage>
</organism>
<sequence>MANAVMIVAGLLGLVTCALKAGSALRHPERPASRALCVMLGVFGLAFIVTAPAVTPRVSAALGIVNGGRLVGNALTLVSGAALQAMMLYLAHRPEDARPRVRIRLVALAVAVAGMSVSLSVAHTVETTDFLSVYASYPPVMVYQLFYLSFLGLAIADLLYLSIRYSRYAEGALRWGLRVVATGAVAGVAYFGYKLLLLIAGWVGTSPPGSESNISTLLAGTAGILVAIGATMPLWWRYVEVPWHRARQYLAYRRLAPLWRALLAAVPEVALAAGDAMTGDFRRWQIRIRLYRRVIEIRDAQLVLRAYCDPLAVRQAEEDGRHQGLAGDRLRALIDAAVLVTALQAVGAGKRSGTATATRPATEVGTDTEALAGDASLASESRYLEMVAAAFNSFRPTLPSPSKAET</sequence>
<feature type="transmembrane region" description="Helical" evidence="1">
    <location>
        <begin position="175"/>
        <end position="202"/>
    </location>
</feature>
<accession>A0ABX0XZI2</accession>
<proteinExistence type="predicted"/>
<protein>
    <recommendedName>
        <fullName evidence="2">DUF6545 domain-containing protein</fullName>
    </recommendedName>
</protein>
<feature type="transmembrane region" description="Helical" evidence="1">
    <location>
        <begin position="74"/>
        <end position="91"/>
    </location>
</feature>
<dbReference type="RefSeq" id="WP_167925547.1">
    <property type="nucleotide sequence ID" value="NZ_JAATVY010000007.1"/>
</dbReference>
<feature type="transmembrane region" description="Helical" evidence="1">
    <location>
        <begin position="103"/>
        <end position="125"/>
    </location>
</feature>